<dbReference type="AlphaFoldDB" id="V6TQ40"/>
<gene>
    <name evidence="1" type="ORF">GSB_152206</name>
</gene>
<proteinExistence type="predicted"/>
<reference evidence="2" key="1">
    <citation type="submission" date="2012-02" db="EMBL/GenBank/DDBJ databases">
        <title>Genome sequencing of Giardia lamblia Genotypes A2 and B isolates (DH and GS) and comparative analysis with the genomes of Genotypes A1 and E (WB and Pig).</title>
        <authorList>
            <person name="Adam R."/>
            <person name="Dahlstrom E."/>
            <person name="Martens C."/>
            <person name="Bruno D."/>
            <person name="Barbian K."/>
            <person name="Porcella S.F."/>
            <person name="Nash T."/>
        </authorList>
    </citation>
    <scope>NUCLEOTIDE SEQUENCE</scope>
    <source>
        <strain evidence="2">GS</strain>
    </source>
</reference>
<organism evidence="1 2">
    <name type="scientific">Giardia intestinalis</name>
    <name type="common">Giardia lamblia</name>
    <dbReference type="NCBI Taxonomy" id="5741"/>
    <lineage>
        <taxon>Eukaryota</taxon>
        <taxon>Metamonada</taxon>
        <taxon>Diplomonadida</taxon>
        <taxon>Hexamitidae</taxon>
        <taxon>Giardiinae</taxon>
        <taxon>Giardia</taxon>
    </lineage>
</organism>
<name>V6TQ40_GIAIN</name>
<reference evidence="1 2" key="2">
    <citation type="journal article" date="2013" name="Genome Biol. Evol.">
        <title>Genome sequencing of Giardia lamblia genotypes A2 and B isolates (DH and GS) and comparative analysis with the genomes of genotypes A1 and E (WB and Pig).</title>
        <authorList>
            <person name="Adam R.D."/>
            <person name="Dahlstrom E.W."/>
            <person name="Martens C.A."/>
            <person name="Bruno D.P."/>
            <person name="Barbian K.D."/>
            <person name="Ricklefs S.M."/>
            <person name="Hernandez M.M."/>
            <person name="Narla N.P."/>
            <person name="Patel R.B."/>
            <person name="Porcella S.F."/>
            <person name="Nash T.E."/>
        </authorList>
    </citation>
    <scope>NUCLEOTIDE SEQUENCE [LARGE SCALE GENOMIC DNA]</scope>
    <source>
        <strain evidence="1 2">GS</strain>
    </source>
</reference>
<dbReference type="Proteomes" id="UP000018040">
    <property type="component" value="Unassembled WGS sequence"/>
</dbReference>
<evidence type="ECO:0000313" key="1">
    <source>
        <dbReference type="EMBL" id="ESU40472.1"/>
    </source>
</evidence>
<sequence length="61" mass="6872">MTTQLGHRGTQVYSGPMAAGTCPELFVCQSWQDHKQRSIKISDSADPFNYPMVDRGLIERD</sequence>
<protein>
    <submittedName>
        <fullName evidence="1">ATPase involved in DNA repair</fullName>
    </submittedName>
</protein>
<comment type="caution">
    <text evidence="1">The sequence shown here is derived from an EMBL/GenBank/DDBJ whole genome shotgun (WGS) entry which is preliminary data.</text>
</comment>
<evidence type="ECO:0000313" key="2">
    <source>
        <dbReference type="Proteomes" id="UP000018040"/>
    </source>
</evidence>
<dbReference type="EMBL" id="AHHH01000219">
    <property type="protein sequence ID" value="ESU40472.1"/>
    <property type="molecule type" value="Genomic_DNA"/>
</dbReference>
<accession>V6TQ40</accession>